<comment type="caution">
    <text evidence="9">The sequence shown here is derived from an EMBL/GenBank/DDBJ whole genome shotgun (WGS) entry which is preliminary data.</text>
</comment>
<evidence type="ECO:0000256" key="5">
    <source>
        <dbReference type="ARBA" id="ARBA00023242"/>
    </source>
</evidence>
<accession>A0A9N8DTH8</accession>
<feature type="region of interest" description="Disordered" evidence="7">
    <location>
        <begin position="632"/>
        <end position="652"/>
    </location>
</feature>
<dbReference type="Pfam" id="PF20168">
    <property type="entry name" value="PDS5"/>
    <property type="match status" value="1"/>
</dbReference>
<dbReference type="GO" id="GO:0051301">
    <property type="term" value="P:cell division"/>
    <property type="evidence" value="ECO:0007669"/>
    <property type="project" value="UniProtKB-KW"/>
</dbReference>
<protein>
    <submittedName>
        <fullName evidence="9">Non-SMC condensin II complex, subunit D3</fullName>
    </submittedName>
</protein>
<evidence type="ECO:0000256" key="7">
    <source>
        <dbReference type="SAM" id="MobiDB-lite"/>
    </source>
</evidence>
<feature type="region of interest" description="Disordered" evidence="7">
    <location>
        <begin position="455"/>
        <end position="541"/>
    </location>
</feature>
<evidence type="ECO:0000256" key="4">
    <source>
        <dbReference type="ARBA" id="ARBA00023067"/>
    </source>
</evidence>
<dbReference type="InterPro" id="IPR016024">
    <property type="entry name" value="ARM-type_fold"/>
</dbReference>
<gene>
    <name evidence="9" type="ORF">SEMRO_345_G122450.1</name>
</gene>
<dbReference type="GO" id="GO:0005634">
    <property type="term" value="C:nucleus"/>
    <property type="evidence" value="ECO:0007669"/>
    <property type="project" value="UniProtKB-SubCell"/>
</dbReference>
<feature type="region of interest" description="Disordered" evidence="7">
    <location>
        <begin position="209"/>
        <end position="246"/>
    </location>
</feature>
<dbReference type="OrthoDB" id="10263978at2759"/>
<keyword evidence="5" id="KW-0539">Nucleus</keyword>
<proteinExistence type="predicted"/>
<dbReference type="InterPro" id="IPR011989">
    <property type="entry name" value="ARM-like"/>
</dbReference>
<dbReference type="PANTHER" id="PTHR14222:SF1">
    <property type="entry name" value="CONDENSIN-2 COMPLEX SUBUNIT D3"/>
    <property type="match status" value="1"/>
</dbReference>
<sequence length="1540" mass="167886">MAAATVSDSLRALLDSARNNSRLDESSDEEDLQLEDQQALLCTDLLKSLGKLCKSNQKGTNDEAAGTDNNSGNFIHTSINYNNKQNSGVHRAKYAPFSTTNVREVFSDYNASLSRLAPLLSSLMMTRVETEKLLPATQDEEANEAAMSSSSALTLTRPALTAARVYATLLAIPGALGSGLIEMETVSSMAALCKRWRVECVTAMTQIVGGDKQKKKSGKRASGAGAKKRRASKSTTTNPIKRGKQGKRVQIVEGFVSSSDESDDDGSLDEKNFGKDQSFQIDFEDQNDIISAIDLLVLGMQTGLALSQVLWQKEFLSWSSEAREAVVDAVTSIHGTVAALTSSQAARTALPNNVLELQKKVVRSTSLCLQQCILTANSSADDDWENDEAEDIGGPAAKRHETSVFVFRGLFPVLAMQEHLPNGDSGKQAACDIAKDTLQGFVKEVASDVMTKRSDWAAEKNDESTARRDREPRRTRSRSLGRDVTSTPVTTAKKARRKRVSFGALDNSRRTPVLKTTGKLKRRRSSGVTPQSPGGHHAKPRPVLSAVLGLMQKLATSKGLEKAGFRRTVAGTLESCLPHLPSLERTYFLRFMSRLCSSKVSVHRLMVTELLGVVLAEPWLWSKHANAPMLSPVSPLQNSRSPSESPESHARSIHDQMIPDALLEALLGRLSDKVPTVRVSAASSLAKLFSRAAAAEDQNGENDRELRAMIVQVSKALASKRDYAVDCLKHRALNDEKASVRKTSINALADFIFLGTIDDSFPIEEDDVAAFDHLCRDKSTGSRKAAAQGLTTILQQCTQAAGEGSADKLESVARTWTASVLPLALDQDSGCQSKAIELVNQVVFDPIIAFEDTGNMNERCAWKILSIACESSSSACTATNALKAALGKQAMNKSLLQRLCDMATQTIEGPLDDALSSELESQRAGVWYLLDTLVDDIKNLPALYKTLKQLRIDLDFLGNWEKILDVLETKADLPETSHKLLHSCLRFCLRLLSKLGRCVSREIMQRSSAKLRALLENFSLPSDLIAPGIAALTATTISCHEEMDAAQVQRNCEDTASSLYQLCEDSISAYARDLHETGRSSNAEDVDELNVRAIFTTGELATIGFSPDESDAKEKGASTGDDPLRGFYTPPSRKLVDIICTFLPKQFLSTSKSVQSPEIRAHAFICVGKICLRDESLAKQCVSIMAREITEDAENECYSAKSNALLVLGDLCIRYTSLVDKYLPAMACCLQAGVNASNTITVTSDDKSAVVRKNAVILLSSLLLQDYIKFRGLLFFRLLVACVDNDESCAEIAEEMLLGPLLEKNQKLFMNSFVESLFVLNGCPHPIYAAANQSNGSASVDLSGIDLSGPTGRAKRFRMYELMLSKMTGEDKIAVTARIAKDVLEGALSSGILHAVCSNQKTDNDHENAYNVLSDAFAVLSSPMLKVCRGSSSADEDQEDIADPNIPNPTRRVNAIAKGKLLSKISLKHLIEIVFPILRNLKALLQKSQSPLLKDLMQYMVHIYKTYKAEAKDFLSGDPTLLQEIEFDARKKSQSSTSAS</sequence>
<feature type="region of interest" description="Disordered" evidence="7">
    <location>
        <begin position="1105"/>
        <end position="1124"/>
    </location>
</feature>
<feature type="compositionally biased region" description="Basic and acidic residues" evidence="7">
    <location>
        <begin position="455"/>
        <end position="474"/>
    </location>
</feature>
<evidence type="ECO:0000313" key="10">
    <source>
        <dbReference type="Proteomes" id="UP001153069"/>
    </source>
</evidence>
<evidence type="ECO:0000256" key="6">
    <source>
        <dbReference type="ARBA" id="ARBA00023306"/>
    </source>
</evidence>
<feature type="domain" description="Condensin complex subunit 1 C-terminal" evidence="8">
    <location>
        <begin position="1201"/>
        <end position="1321"/>
    </location>
</feature>
<dbReference type="Proteomes" id="UP001153069">
    <property type="component" value="Unassembled WGS sequence"/>
</dbReference>
<dbReference type="InterPro" id="IPR032682">
    <property type="entry name" value="Cnd1_C"/>
</dbReference>
<dbReference type="PANTHER" id="PTHR14222">
    <property type="entry name" value="CONDENSIN"/>
    <property type="match status" value="1"/>
</dbReference>
<keyword evidence="10" id="KW-1185">Reference proteome</keyword>
<reference evidence="9" key="1">
    <citation type="submission" date="2020-06" db="EMBL/GenBank/DDBJ databases">
        <authorList>
            <consortium name="Plant Systems Biology data submission"/>
        </authorList>
    </citation>
    <scope>NUCLEOTIDE SEQUENCE</scope>
    <source>
        <strain evidence="9">D6</strain>
    </source>
</reference>
<dbReference type="Gene3D" id="1.25.10.10">
    <property type="entry name" value="Leucine-rich Repeat Variant"/>
    <property type="match status" value="2"/>
</dbReference>
<dbReference type="GO" id="GO:0042393">
    <property type="term" value="F:histone binding"/>
    <property type="evidence" value="ECO:0007669"/>
    <property type="project" value="TreeGrafter"/>
</dbReference>
<keyword evidence="2" id="KW-0132">Cell division</keyword>
<dbReference type="EMBL" id="CAICTM010000344">
    <property type="protein sequence ID" value="CAB9508387.1"/>
    <property type="molecule type" value="Genomic_DNA"/>
</dbReference>
<dbReference type="InterPro" id="IPR026971">
    <property type="entry name" value="CND1/NCAPD3"/>
</dbReference>
<evidence type="ECO:0000256" key="2">
    <source>
        <dbReference type="ARBA" id="ARBA00022618"/>
    </source>
</evidence>
<name>A0A9N8DTH8_9STRA</name>
<dbReference type="Pfam" id="PF12717">
    <property type="entry name" value="Cnd1"/>
    <property type="match status" value="1"/>
</dbReference>
<keyword evidence="4" id="KW-0226">DNA condensation</keyword>
<feature type="compositionally biased region" description="Polar residues" evidence="7">
    <location>
        <begin position="634"/>
        <end position="645"/>
    </location>
</feature>
<evidence type="ECO:0000256" key="3">
    <source>
        <dbReference type="ARBA" id="ARBA00022776"/>
    </source>
</evidence>
<evidence type="ECO:0000259" key="8">
    <source>
        <dbReference type="Pfam" id="PF12717"/>
    </source>
</evidence>
<dbReference type="GO" id="GO:0000796">
    <property type="term" value="C:condensin complex"/>
    <property type="evidence" value="ECO:0007669"/>
    <property type="project" value="TreeGrafter"/>
</dbReference>
<evidence type="ECO:0000313" key="9">
    <source>
        <dbReference type="EMBL" id="CAB9508387.1"/>
    </source>
</evidence>
<evidence type="ECO:0000256" key="1">
    <source>
        <dbReference type="ARBA" id="ARBA00004123"/>
    </source>
</evidence>
<dbReference type="SUPFAM" id="SSF48371">
    <property type="entry name" value="ARM repeat"/>
    <property type="match status" value="1"/>
</dbReference>
<keyword evidence="6" id="KW-0131">Cell cycle</keyword>
<dbReference type="GO" id="GO:0007076">
    <property type="term" value="P:mitotic chromosome condensation"/>
    <property type="evidence" value="ECO:0007669"/>
    <property type="project" value="InterPro"/>
</dbReference>
<dbReference type="GO" id="GO:0000779">
    <property type="term" value="C:condensed chromosome, centromeric region"/>
    <property type="evidence" value="ECO:0007669"/>
    <property type="project" value="TreeGrafter"/>
</dbReference>
<dbReference type="GO" id="GO:0010032">
    <property type="term" value="P:meiotic chromosome condensation"/>
    <property type="evidence" value="ECO:0007669"/>
    <property type="project" value="TreeGrafter"/>
</dbReference>
<keyword evidence="3" id="KW-0498">Mitosis</keyword>
<organism evidence="9 10">
    <name type="scientific">Seminavis robusta</name>
    <dbReference type="NCBI Taxonomy" id="568900"/>
    <lineage>
        <taxon>Eukaryota</taxon>
        <taxon>Sar</taxon>
        <taxon>Stramenopiles</taxon>
        <taxon>Ochrophyta</taxon>
        <taxon>Bacillariophyta</taxon>
        <taxon>Bacillariophyceae</taxon>
        <taxon>Bacillariophycidae</taxon>
        <taxon>Naviculales</taxon>
        <taxon>Naviculaceae</taxon>
        <taxon>Seminavis</taxon>
    </lineage>
</organism>
<comment type="subcellular location">
    <subcellularLocation>
        <location evidence="1">Nucleus</location>
    </subcellularLocation>
</comment>